<name>C8ZDA9_YEAS8</name>
<dbReference type="AlphaFoldDB" id="C8ZDA9"/>
<accession>C8ZDA9</accession>
<proteinExistence type="predicted"/>
<gene>
    <name evidence="1" type="ORF">EC1118_1L10_2256g</name>
</gene>
<dbReference type="EMBL" id="FN393078">
    <property type="protein sequence ID" value="CAY81375.1"/>
    <property type="molecule type" value="Genomic_DNA"/>
</dbReference>
<dbReference type="HOGENOM" id="CLU_2212011_0_0_1"/>
<sequence length="107" mass="12422">MLTLYFLQCLQAPYILCTSFITLKIHNFFFFQFTEIRKGGRGEKQKKKYRETEVEEELGKHSAYDGHLGWSTNNCGSTSNCTIRRSRNSTMVPRQAAQLSSILPKYM</sequence>
<organism evidence="1">
    <name type="scientific">Saccharomyces cerevisiae (strain Lalvin EC1118 / Prise de mousse)</name>
    <name type="common">Baker's yeast</name>
    <dbReference type="NCBI Taxonomy" id="643680"/>
    <lineage>
        <taxon>Eukaryota</taxon>
        <taxon>Fungi</taxon>
        <taxon>Dikarya</taxon>
        <taxon>Ascomycota</taxon>
        <taxon>Saccharomycotina</taxon>
        <taxon>Saccharomycetes</taxon>
        <taxon>Saccharomycetales</taxon>
        <taxon>Saccharomycetaceae</taxon>
        <taxon>Saccharomyces</taxon>
    </lineage>
</organism>
<evidence type="ECO:0000313" key="1">
    <source>
        <dbReference type="EMBL" id="CAY81375.1"/>
    </source>
</evidence>
<reference evidence="1" key="1">
    <citation type="journal article" date="2009" name="Proc. Natl. Acad. Sci. U.S.A.">
        <title>Eukaryote-to-eukaryote gene transfer events revealed by the genome sequence of the wine yeast Saccharomyces cerevisiae EC1118.</title>
        <authorList>
            <person name="Novo M."/>
            <person name="Bigey F."/>
            <person name="Beyne E."/>
            <person name="Galeote V."/>
            <person name="Gavory F."/>
            <person name="Mallet S."/>
            <person name="Cambot B."/>
            <person name="Legras J.L."/>
            <person name="Wincker P."/>
            <person name="Casaregola S."/>
            <person name="Dequin S."/>
        </authorList>
    </citation>
    <scope>NUCLEOTIDE SEQUENCE [LARGE SCALE GENOMIC DNA]</scope>
    <source>
        <strain evidence="1">Lalvin EC1118</strain>
        <strain>Lalvin EC1118 / Prise de mousse</strain>
    </source>
</reference>
<protein>
    <submittedName>
        <fullName evidence="1">EC1118_1L10_2256p</fullName>
    </submittedName>
</protein>